<proteinExistence type="predicted"/>
<dbReference type="Pfam" id="PF05930">
    <property type="entry name" value="Phage_AlpA"/>
    <property type="match status" value="1"/>
</dbReference>
<evidence type="ECO:0000313" key="1">
    <source>
        <dbReference type="EMBL" id="QCT93778.1"/>
    </source>
</evidence>
<dbReference type="Gene3D" id="1.10.238.160">
    <property type="match status" value="1"/>
</dbReference>
<gene>
    <name evidence="1" type="ORF">FE773_00865</name>
</gene>
<dbReference type="InterPro" id="IPR010260">
    <property type="entry name" value="AlpA"/>
</dbReference>
<accession>A0ABX5V673</accession>
<evidence type="ECO:0000313" key="2">
    <source>
        <dbReference type="Proteomes" id="UP000306825"/>
    </source>
</evidence>
<keyword evidence="2" id="KW-1185">Reference proteome</keyword>
<dbReference type="EMBL" id="CP040463">
    <property type="protein sequence ID" value="QCT93778.1"/>
    <property type="molecule type" value="Genomic_DNA"/>
</dbReference>
<protein>
    <submittedName>
        <fullName evidence="1">AlpA family phage regulatory protein</fullName>
    </submittedName>
</protein>
<reference evidence="1 2" key="1">
    <citation type="submission" date="2019-05" db="EMBL/GenBank/DDBJ databases">
        <title>A comparative analysis of the Nautiliaceae.</title>
        <authorList>
            <person name="Grosche A."/>
            <person name="Smedile F."/>
            <person name="Vetriani C."/>
        </authorList>
    </citation>
    <scope>NUCLEOTIDE SEQUENCE [LARGE SCALE GENOMIC DNA]</scope>
    <source>
        <strain evidence="1 2">TB-2</strain>
    </source>
</reference>
<name>A0ABX5V673_9BACT</name>
<sequence length="71" mass="8494">MVKEPLYKRPNEIAQMFSIGRATLYKYAEDPEFPKPLKPSEKVTLWNVWEVEEYFKKKTKEVENSSLKAKR</sequence>
<dbReference type="Proteomes" id="UP000306825">
    <property type="component" value="Chromosome"/>
</dbReference>
<dbReference type="RefSeq" id="WP_138322769.1">
    <property type="nucleotide sequence ID" value="NZ_CP040463.1"/>
</dbReference>
<organism evidence="1 2">
    <name type="scientific">Caminibacter mediatlanticus TB-2</name>
    <dbReference type="NCBI Taxonomy" id="391592"/>
    <lineage>
        <taxon>Bacteria</taxon>
        <taxon>Pseudomonadati</taxon>
        <taxon>Campylobacterota</taxon>
        <taxon>Epsilonproteobacteria</taxon>
        <taxon>Nautiliales</taxon>
        <taxon>Nautiliaceae</taxon>
        <taxon>Caminibacter</taxon>
    </lineage>
</organism>